<accession>A0ABM7RHU8</accession>
<dbReference type="PROSITE" id="PS51257">
    <property type="entry name" value="PROKAR_LIPOPROTEIN"/>
    <property type="match status" value="1"/>
</dbReference>
<reference evidence="2 3" key="1">
    <citation type="submission" date="2021-06" db="EMBL/GenBank/DDBJ databases">
        <title>Complete genome of Haloferula helveola possessing various polysaccharide degrading enzymes.</title>
        <authorList>
            <person name="Takami H."/>
            <person name="Huang C."/>
            <person name="Hamasaki K."/>
        </authorList>
    </citation>
    <scope>NUCLEOTIDE SEQUENCE [LARGE SCALE GENOMIC DNA]</scope>
    <source>
        <strain evidence="2 3">CN-1</strain>
    </source>
</reference>
<evidence type="ECO:0000313" key="3">
    <source>
        <dbReference type="Proteomes" id="UP001374893"/>
    </source>
</evidence>
<organism evidence="2 3">
    <name type="scientific">Haloferula helveola</name>
    <dbReference type="NCBI Taxonomy" id="490095"/>
    <lineage>
        <taxon>Bacteria</taxon>
        <taxon>Pseudomonadati</taxon>
        <taxon>Verrucomicrobiota</taxon>
        <taxon>Verrucomicrobiia</taxon>
        <taxon>Verrucomicrobiales</taxon>
        <taxon>Verrucomicrobiaceae</taxon>
        <taxon>Haloferula</taxon>
    </lineage>
</organism>
<dbReference type="EMBL" id="AP024702">
    <property type="protein sequence ID" value="BCX48918.1"/>
    <property type="molecule type" value="Genomic_DNA"/>
</dbReference>
<protein>
    <submittedName>
        <fullName evidence="2">Uncharacterized protein</fullName>
    </submittedName>
</protein>
<feature type="transmembrane region" description="Helical" evidence="1">
    <location>
        <begin position="7"/>
        <end position="34"/>
    </location>
</feature>
<gene>
    <name evidence="2" type="ORF">HAHE_28260</name>
</gene>
<dbReference type="Proteomes" id="UP001374893">
    <property type="component" value="Chromosome"/>
</dbReference>
<keyword evidence="3" id="KW-1185">Reference proteome</keyword>
<keyword evidence="1" id="KW-0472">Membrane</keyword>
<proteinExistence type="predicted"/>
<dbReference type="RefSeq" id="WP_338685328.1">
    <property type="nucleotide sequence ID" value="NZ_AP024702.1"/>
</dbReference>
<evidence type="ECO:0000313" key="2">
    <source>
        <dbReference type="EMBL" id="BCX48918.1"/>
    </source>
</evidence>
<sequence>MKPNPVLLFYLTWINPGVALVVLACCTGSALSGVLDDVVGAGTSGGPSLFEDPLALYFMGKGLFCSSLLFLFGLFFRAYLIRGFSRAD</sequence>
<evidence type="ECO:0000256" key="1">
    <source>
        <dbReference type="SAM" id="Phobius"/>
    </source>
</evidence>
<keyword evidence="1" id="KW-1133">Transmembrane helix</keyword>
<name>A0ABM7RHU8_9BACT</name>
<keyword evidence="1" id="KW-0812">Transmembrane</keyword>
<feature type="transmembrane region" description="Helical" evidence="1">
    <location>
        <begin position="54"/>
        <end position="76"/>
    </location>
</feature>